<dbReference type="PANTHER" id="PTHR43133:SF51">
    <property type="entry name" value="RNA POLYMERASE SIGMA FACTOR"/>
    <property type="match status" value="1"/>
</dbReference>
<dbReference type="GO" id="GO:0016987">
    <property type="term" value="F:sigma factor activity"/>
    <property type="evidence" value="ECO:0007669"/>
    <property type="project" value="UniProtKB-KW"/>
</dbReference>
<dbReference type="InterPro" id="IPR039425">
    <property type="entry name" value="RNA_pol_sigma-70-like"/>
</dbReference>
<dbReference type="Gene3D" id="1.10.10.10">
    <property type="entry name" value="Winged helix-like DNA-binding domain superfamily/Winged helix DNA-binding domain"/>
    <property type="match status" value="1"/>
</dbReference>
<evidence type="ECO:0000256" key="2">
    <source>
        <dbReference type="ARBA" id="ARBA00023015"/>
    </source>
</evidence>
<dbReference type="KEGG" id="sfol:H3H32_06325"/>
<dbReference type="CDD" id="cd06171">
    <property type="entry name" value="Sigma70_r4"/>
    <property type="match status" value="1"/>
</dbReference>
<name>A0A7G5H0B0_9BACT</name>
<keyword evidence="8" id="KW-1185">Reference proteome</keyword>
<dbReference type="EMBL" id="CP059732">
    <property type="protein sequence ID" value="QMW04552.1"/>
    <property type="molecule type" value="Genomic_DNA"/>
</dbReference>
<dbReference type="Pfam" id="PF04542">
    <property type="entry name" value="Sigma70_r2"/>
    <property type="match status" value="1"/>
</dbReference>
<gene>
    <name evidence="7" type="ORF">H3H32_06325</name>
</gene>
<dbReference type="SUPFAM" id="SSF88946">
    <property type="entry name" value="Sigma2 domain of RNA polymerase sigma factors"/>
    <property type="match status" value="1"/>
</dbReference>
<dbReference type="PANTHER" id="PTHR43133">
    <property type="entry name" value="RNA POLYMERASE ECF-TYPE SIGMA FACTO"/>
    <property type="match status" value="1"/>
</dbReference>
<evidence type="ECO:0000313" key="8">
    <source>
        <dbReference type="Proteomes" id="UP000515369"/>
    </source>
</evidence>
<evidence type="ECO:0000256" key="3">
    <source>
        <dbReference type="ARBA" id="ARBA00023082"/>
    </source>
</evidence>
<feature type="domain" description="RNA polymerase sigma factor 70 region 4 type 2" evidence="6">
    <location>
        <begin position="120"/>
        <end position="171"/>
    </location>
</feature>
<evidence type="ECO:0000313" key="7">
    <source>
        <dbReference type="EMBL" id="QMW04552.1"/>
    </source>
</evidence>
<dbReference type="GO" id="GO:0006352">
    <property type="term" value="P:DNA-templated transcription initiation"/>
    <property type="evidence" value="ECO:0007669"/>
    <property type="project" value="InterPro"/>
</dbReference>
<keyword evidence="2" id="KW-0805">Transcription regulation</keyword>
<dbReference type="AlphaFoldDB" id="A0A7G5H0B0"/>
<dbReference type="InterPro" id="IPR014284">
    <property type="entry name" value="RNA_pol_sigma-70_dom"/>
</dbReference>
<evidence type="ECO:0000259" key="5">
    <source>
        <dbReference type="Pfam" id="PF04542"/>
    </source>
</evidence>
<dbReference type="Proteomes" id="UP000515369">
    <property type="component" value="Chromosome"/>
</dbReference>
<dbReference type="GO" id="GO:0003677">
    <property type="term" value="F:DNA binding"/>
    <property type="evidence" value="ECO:0007669"/>
    <property type="project" value="InterPro"/>
</dbReference>
<dbReference type="RefSeq" id="WP_182461852.1">
    <property type="nucleotide sequence ID" value="NZ_CP059732.1"/>
</dbReference>
<sequence length="184" mass="21698">MFNEREILQQIKRGNHNAFSILVKQYERLVFHVVQRIVPSPEDVEDISQEVFIKVYKRLDTFCFDSKLATWIARIAYLTAIDYLRKFQPKITQSEQAVDQVYFTNETPEQVLIQTDVTLYVQKLIDSLPESYRIVLTLYHLDEFSYSEIEHITGMPAGTVKNYLFRARKLLKDKLANSLNDDLR</sequence>
<dbReference type="InterPro" id="IPR013325">
    <property type="entry name" value="RNA_pol_sigma_r2"/>
</dbReference>
<reference evidence="7 8" key="1">
    <citation type="submission" date="2020-07" db="EMBL/GenBank/DDBJ databases">
        <title>Spirosoma foliorum sp. nov., isolated from the leaves on the Nejang mountain Korea, Republic of.</title>
        <authorList>
            <person name="Ho H."/>
            <person name="Lee Y.-J."/>
            <person name="Nurcahyanto D.-A."/>
            <person name="Kim S.-G."/>
        </authorList>
    </citation>
    <scope>NUCLEOTIDE SEQUENCE [LARGE SCALE GENOMIC DNA]</scope>
    <source>
        <strain evidence="7 8">PL0136</strain>
    </source>
</reference>
<dbReference type="Gene3D" id="1.10.1740.10">
    <property type="match status" value="1"/>
</dbReference>
<evidence type="ECO:0000256" key="4">
    <source>
        <dbReference type="ARBA" id="ARBA00023163"/>
    </source>
</evidence>
<comment type="similarity">
    <text evidence="1">Belongs to the sigma-70 factor family. ECF subfamily.</text>
</comment>
<keyword evidence="3" id="KW-0731">Sigma factor</keyword>
<organism evidence="7 8">
    <name type="scientific">Spirosoma foliorum</name>
    <dbReference type="NCBI Taxonomy" id="2710596"/>
    <lineage>
        <taxon>Bacteria</taxon>
        <taxon>Pseudomonadati</taxon>
        <taxon>Bacteroidota</taxon>
        <taxon>Cytophagia</taxon>
        <taxon>Cytophagales</taxon>
        <taxon>Cytophagaceae</taxon>
        <taxon>Spirosoma</taxon>
    </lineage>
</organism>
<protein>
    <submittedName>
        <fullName evidence="7">Sigma-70 family RNA polymerase sigma factor</fullName>
    </submittedName>
</protein>
<dbReference type="NCBIfam" id="TIGR02937">
    <property type="entry name" value="sigma70-ECF"/>
    <property type="match status" value="1"/>
</dbReference>
<proteinExistence type="inferred from homology"/>
<dbReference type="InterPro" id="IPR036388">
    <property type="entry name" value="WH-like_DNA-bd_sf"/>
</dbReference>
<dbReference type="SUPFAM" id="SSF88659">
    <property type="entry name" value="Sigma3 and sigma4 domains of RNA polymerase sigma factors"/>
    <property type="match status" value="1"/>
</dbReference>
<dbReference type="InterPro" id="IPR007627">
    <property type="entry name" value="RNA_pol_sigma70_r2"/>
</dbReference>
<dbReference type="Pfam" id="PF08281">
    <property type="entry name" value="Sigma70_r4_2"/>
    <property type="match status" value="1"/>
</dbReference>
<dbReference type="InterPro" id="IPR013324">
    <property type="entry name" value="RNA_pol_sigma_r3/r4-like"/>
</dbReference>
<evidence type="ECO:0000259" key="6">
    <source>
        <dbReference type="Pfam" id="PF08281"/>
    </source>
</evidence>
<keyword evidence="4" id="KW-0804">Transcription</keyword>
<evidence type="ECO:0000256" key="1">
    <source>
        <dbReference type="ARBA" id="ARBA00010641"/>
    </source>
</evidence>
<dbReference type="InterPro" id="IPR013249">
    <property type="entry name" value="RNA_pol_sigma70_r4_t2"/>
</dbReference>
<feature type="domain" description="RNA polymerase sigma-70 region 2" evidence="5">
    <location>
        <begin position="22"/>
        <end position="86"/>
    </location>
</feature>
<accession>A0A7G5H0B0</accession>